<dbReference type="Proteomes" id="UP001163321">
    <property type="component" value="Chromosome 6"/>
</dbReference>
<reference evidence="1 2" key="1">
    <citation type="journal article" date="2022" name="bioRxiv">
        <title>The genome of the oomycete Peronosclerospora sorghi, a cosmopolitan pathogen of maize and sorghum, is inflated with dispersed pseudogenes.</title>
        <authorList>
            <person name="Fletcher K."/>
            <person name="Martin F."/>
            <person name="Isakeit T."/>
            <person name="Cavanaugh K."/>
            <person name="Magill C."/>
            <person name="Michelmore R."/>
        </authorList>
    </citation>
    <scope>NUCLEOTIDE SEQUENCE [LARGE SCALE GENOMIC DNA]</scope>
    <source>
        <strain evidence="1">P6</strain>
    </source>
</reference>
<evidence type="ECO:0000313" key="1">
    <source>
        <dbReference type="EMBL" id="KAI9910144.1"/>
    </source>
</evidence>
<dbReference type="EMBL" id="CM047585">
    <property type="protein sequence ID" value="KAI9910144.1"/>
    <property type="molecule type" value="Genomic_DNA"/>
</dbReference>
<keyword evidence="2" id="KW-1185">Reference proteome</keyword>
<name>A0ACC0VW33_9STRA</name>
<sequence>MGHVWRRWHRHWHGACVAALRSTRSPMDDVVHRTQPVLSRVYKWLVDRKRTRDARRPQRLGSPHVPVLSVGNVTFGGTGKTPCVQFLLAYVLKKQHAADDTHVPLLLTRGYGDDEWRMLLHQFPAAKVAVGSDRVAAGAAKVKELDREGVALRCVVVDDGFQQWRLARDLDIVMVDALHPLGNGRLLPWGSLRELPREAFARADVVIVHHANLLEDEKVKWLMEQIRVLLNPRRRPILATSCMKAIHFARTADMLAGAARTRRSVETDPSCFKGRTVLVVCGVGNPESVALVVKQVTPGARVELEAFPDHHMFSRGDVRDVVDRARELQGNERLLVVTTEKDFARSPRAMEMLASEVDLRVLRCELELLHNREQVMQRIDATLGPDSVCSDHVDGTDTK</sequence>
<comment type="caution">
    <text evidence="1">The sequence shown here is derived from an EMBL/GenBank/DDBJ whole genome shotgun (WGS) entry which is preliminary data.</text>
</comment>
<proteinExistence type="predicted"/>
<evidence type="ECO:0000313" key="2">
    <source>
        <dbReference type="Proteomes" id="UP001163321"/>
    </source>
</evidence>
<protein>
    <submittedName>
        <fullName evidence="1">Uncharacterized protein</fullName>
    </submittedName>
</protein>
<gene>
    <name evidence="1" type="ORF">PsorP6_010808</name>
</gene>
<accession>A0ACC0VW33</accession>
<organism evidence="1 2">
    <name type="scientific">Peronosclerospora sorghi</name>
    <dbReference type="NCBI Taxonomy" id="230839"/>
    <lineage>
        <taxon>Eukaryota</taxon>
        <taxon>Sar</taxon>
        <taxon>Stramenopiles</taxon>
        <taxon>Oomycota</taxon>
        <taxon>Peronosporomycetes</taxon>
        <taxon>Peronosporales</taxon>
        <taxon>Peronosporaceae</taxon>
        <taxon>Peronosclerospora</taxon>
    </lineage>
</organism>